<reference evidence="1" key="1">
    <citation type="submission" date="2019-04" db="EMBL/GenBank/DDBJ databases">
        <title>Evolution of Biomass-Degrading Anaerobic Consortia Revealed by Metagenomics.</title>
        <authorList>
            <person name="Peng X."/>
        </authorList>
    </citation>
    <scope>NUCLEOTIDE SEQUENCE</scope>
    <source>
        <strain evidence="1">SIG66</strain>
    </source>
</reference>
<gene>
    <name evidence="1" type="ORF">E7027_04360</name>
</gene>
<accession>A0A928HIR1</accession>
<evidence type="ECO:0000313" key="1">
    <source>
        <dbReference type="EMBL" id="MBE6421347.1"/>
    </source>
</evidence>
<sequence length="109" mass="12405">MARRKGGKVVNRPCKHCGEVLPMVGKQRVCKKCQQAQKTAWQNEYNHIPAAERKVRADKRRKDLGLTFSFSGGKWTWHAPNGLSNGPFDTIRAARNDARKAFGLKEEKR</sequence>
<dbReference type="AlphaFoldDB" id="A0A928HIR1"/>
<name>A0A928HIR1_9BACT</name>
<comment type="caution">
    <text evidence="1">The sequence shown here is derived from an EMBL/GenBank/DDBJ whole genome shotgun (WGS) entry which is preliminary data.</text>
</comment>
<dbReference type="Proteomes" id="UP000725649">
    <property type="component" value="Unassembled WGS sequence"/>
</dbReference>
<dbReference type="EMBL" id="SUVG01000004">
    <property type="protein sequence ID" value="MBE6421347.1"/>
    <property type="molecule type" value="Genomic_DNA"/>
</dbReference>
<organism evidence="1 2">
    <name type="scientific">Candidatus Avelusimicrobium gallicola</name>
    <dbReference type="NCBI Taxonomy" id="2562704"/>
    <lineage>
        <taxon>Bacteria</taxon>
        <taxon>Pseudomonadati</taxon>
        <taxon>Elusimicrobiota</taxon>
        <taxon>Elusimicrobia</taxon>
        <taxon>Elusimicrobiales</taxon>
        <taxon>Elusimicrobiaceae</taxon>
        <taxon>Candidatus Avelusimicrobium</taxon>
    </lineage>
</organism>
<evidence type="ECO:0000313" key="2">
    <source>
        <dbReference type="Proteomes" id="UP000725649"/>
    </source>
</evidence>
<protein>
    <submittedName>
        <fullName evidence="1">Uncharacterized protein</fullName>
    </submittedName>
</protein>
<proteinExistence type="predicted"/>